<dbReference type="PANTHER" id="PTHR12358:SF54">
    <property type="entry name" value="SPHINGOSINE KINASE RELATED PROTEIN"/>
    <property type="match status" value="1"/>
</dbReference>
<reference evidence="6" key="1">
    <citation type="journal article" date="2014" name="Int. J. Syst. Evol. Microbiol.">
        <title>Complete genome of a new Firmicutes species belonging to the dominant human colonic microbiota ('Ruminococcus bicirculans') reveals two chromosomes and a selective capacity to utilize plant glucans.</title>
        <authorList>
            <consortium name="NISC Comparative Sequencing Program"/>
            <person name="Wegmann U."/>
            <person name="Louis P."/>
            <person name="Goesmann A."/>
            <person name="Henrissat B."/>
            <person name="Duncan S.H."/>
            <person name="Flint H.J."/>
        </authorList>
    </citation>
    <scope>NUCLEOTIDE SEQUENCE</scope>
    <source>
        <strain evidence="6">NBRC 103408</strain>
    </source>
</reference>
<keyword evidence="7" id="KW-1185">Reference proteome</keyword>
<proteinExistence type="predicted"/>
<dbReference type="Proteomes" id="UP001161409">
    <property type="component" value="Unassembled WGS sequence"/>
</dbReference>
<evidence type="ECO:0000313" key="7">
    <source>
        <dbReference type="Proteomes" id="UP001161409"/>
    </source>
</evidence>
<dbReference type="SMART" id="SM00046">
    <property type="entry name" value="DAGKc"/>
    <property type="match status" value="1"/>
</dbReference>
<dbReference type="InterPro" id="IPR045540">
    <property type="entry name" value="YegS/DAGK_C"/>
</dbReference>
<keyword evidence="4" id="KW-0067">ATP-binding</keyword>
<dbReference type="SUPFAM" id="SSF111331">
    <property type="entry name" value="NAD kinase/diacylglycerol kinase-like"/>
    <property type="match status" value="1"/>
</dbReference>
<dbReference type="PANTHER" id="PTHR12358">
    <property type="entry name" value="SPHINGOSINE KINASE"/>
    <property type="match status" value="1"/>
</dbReference>
<organism evidence="6 7">
    <name type="scientific">Sneathiella chinensis</name>
    <dbReference type="NCBI Taxonomy" id="349750"/>
    <lineage>
        <taxon>Bacteria</taxon>
        <taxon>Pseudomonadati</taxon>
        <taxon>Pseudomonadota</taxon>
        <taxon>Alphaproteobacteria</taxon>
        <taxon>Sneathiellales</taxon>
        <taxon>Sneathiellaceae</taxon>
        <taxon>Sneathiella</taxon>
    </lineage>
</organism>
<dbReference type="InterPro" id="IPR001206">
    <property type="entry name" value="Diacylglycerol_kinase_cat_dom"/>
</dbReference>
<dbReference type="EMBL" id="BSNF01000010">
    <property type="protein sequence ID" value="GLQ07901.1"/>
    <property type="molecule type" value="Genomic_DNA"/>
</dbReference>
<keyword evidence="3" id="KW-0418">Kinase</keyword>
<dbReference type="Pfam" id="PF19279">
    <property type="entry name" value="YegS_C"/>
    <property type="match status" value="1"/>
</dbReference>
<evidence type="ECO:0000256" key="1">
    <source>
        <dbReference type="ARBA" id="ARBA00022679"/>
    </source>
</evidence>
<dbReference type="Pfam" id="PF00781">
    <property type="entry name" value="DAGK_cat"/>
    <property type="match status" value="1"/>
</dbReference>
<dbReference type="PROSITE" id="PS50146">
    <property type="entry name" value="DAGK"/>
    <property type="match status" value="1"/>
</dbReference>
<reference evidence="6" key="2">
    <citation type="submission" date="2023-01" db="EMBL/GenBank/DDBJ databases">
        <title>Draft genome sequence of Sneathiella chinensis strain NBRC 103408.</title>
        <authorList>
            <person name="Sun Q."/>
            <person name="Mori K."/>
        </authorList>
    </citation>
    <scope>NUCLEOTIDE SEQUENCE</scope>
    <source>
        <strain evidence="6">NBRC 103408</strain>
    </source>
</reference>
<evidence type="ECO:0000259" key="5">
    <source>
        <dbReference type="PROSITE" id="PS50146"/>
    </source>
</evidence>
<evidence type="ECO:0000256" key="2">
    <source>
        <dbReference type="ARBA" id="ARBA00022741"/>
    </source>
</evidence>
<dbReference type="InterPro" id="IPR016064">
    <property type="entry name" value="NAD/diacylglycerol_kinase_sf"/>
</dbReference>
<keyword evidence="2" id="KW-0547">Nucleotide-binding</keyword>
<dbReference type="InterPro" id="IPR017438">
    <property type="entry name" value="ATP-NAD_kinase_N"/>
</dbReference>
<feature type="domain" description="DAGKc" evidence="5">
    <location>
        <begin position="3"/>
        <end position="133"/>
    </location>
</feature>
<sequence length="311" mass="33216">MAQGIKRFLVIHNPTAGQGNRKRLLRALEVMKRENCEFVIHQTEFPDHAVQLSRGAAEDGNWTAVVAAGGDGTITEVARGLRGSGVPLGVIPLGTANIFAREIGVGTSVEKAVRILLAAEPVAVTPGLAGGRRFLLMIGAGYDSLAVQALRSDQKRKWGAVAYLLAALRVRSRFHQMVVDIDIAGQRHSAAAAIITRARTYGGPFLLAPDAGLQQPDLQVVLLKRGGLLAAIGYGLALVTGRLSRLKSVEMLATRGPVLLTSPEEMPCQTDGDSDRFAPLEIMLDDQPLNVLGAFARPLKQPTNCLVPGRR</sequence>
<dbReference type="Gene3D" id="3.40.50.10330">
    <property type="entry name" value="Probable inorganic polyphosphate/atp-NAD kinase, domain 1"/>
    <property type="match status" value="1"/>
</dbReference>
<protein>
    <recommendedName>
        <fullName evidence="5">DAGKc domain-containing protein</fullName>
    </recommendedName>
</protein>
<evidence type="ECO:0000256" key="3">
    <source>
        <dbReference type="ARBA" id="ARBA00022777"/>
    </source>
</evidence>
<name>A0ABQ5UBG3_9PROT</name>
<dbReference type="Gene3D" id="2.60.200.40">
    <property type="match status" value="1"/>
</dbReference>
<gene>
    <name evidence="6" type="ORF">GCM10007924_31230</name>
</gene>
<comment type="caution">
    <text evidence="6">The sequence shown here is derived from an EMBL/GenBank/DDBJ whole genome shotgun (WGS) entry which is preliminary data.</text>
</comment>
<keyword evidence="1" id="KW-0808">Transferase</keyword>
<dbReference type="RefSeq" id="WP_169561971.1">
    <property type="nucleotide sequence ID" value="NZ_BSNF01000010.1"/>
</dbReference>
<dbReference type="InterPro" id="IPR050187">
    <property type="entry name" value="Lipid_Phosphate_FormReg"/>
</dbReference>
<accession>A0ABQ5UBG3</accession>
<evidence type="ECO:0000256" key="4">
    <source>
        <dbReference type="ARBA" id="ARBA00022840"/>
    </source>
</evidence>
<evidence type="ECO:0000313" key="6">
    <source>
        <dbReference type="EMBL" id="GLQ07901.1"/>
    </source>
</evidence>